<comment type="caution">
    <text evidence="2">The sequence shown here is derived from an EMBL/GenBank/DDBJ whole genome shotgun (WGS) entry which is preliminary data.</text>
</comment>
<keyword evidence="3" id="KW-1185">Reference proteome</keyword>
<evidence type="ECO:0000256" key="1">
    <source>
        <dbReference type="SAM" id="Phobius"/>
    </source>
</evidence>
<dbReference type="Proteomes" id="UP000642748">
    <property type="component" value="Unassembled WGS sequence"/>
</dbReference>
<dbReference type="EMBL" id="BONZ01000102">
    <property type="protein sequence ID" value="GIH20644.1"/>
    <property type="molecule type" value="Genomic_DNA"/>
</dbReference>
<organism evidence="2 3">
    <name type="scientific">Rugosimonospora africana</name>
    <dbReference type="NCBI Taxonomy" id="556532"/>
    <lineage>
        <taxon>Bacteria</taxon>
        <taxon>Bacillati</taxon>
        <taxon>Actinomycetota</taxon>
        <taxon>Actinomycetes</taxon>
        <taxon>Micromonosporales</taxon>
        <taxon>Micromonosporaceae</taxon>
        <taxon>Rugosimonospora</taxon>
    </lineage>
</organism>
<feature type="transmembrane region" description="Helical" evidence="1">
    <location>
        <begin position="28"/>
        <end position="47"/>
    </location>
</feature>
<proteinExistence type="predicted"/>
<sequence length="121" mass="12903">MGAARVAEPQSPVAGNSSGTLYRRSARVLLGWYLLALLGLAMWWLALPAGSDTCEGWGPCVPHTRGTLSDELTIVVVLLGLHCLFALLALRLLVWLRVRPPVLTGTLAMLAGVGLAYLLVL</sequence>
<accession>A0A8J3R0B3</accession>
<reference evidence="2" key="1">
    <citation type="submission" date="2021-01" db="EMBL/GenBank/DDBJ databases">
        <title>Whole genome shotgun sequence of Rugosimonospora africana NBRC 104875.</title>
        <authorList>
            <person name="Komaki H."/>
            <person name="Tamura T."/>
        </authorList>
    </citation>
    <scope>NUCLEOTIDE SEQUENCE</scope>
    <source>
        <strain evidence="2">NBRC 104875</strain>
    </source>
</reference>
<feature type="transmembrane region" description="Helical" evidence="1">
    <location>
        <begin position="72"/>
        <end position="94"/>
    </location>
</feature>
<dbReference type="AlphaFoldDB" id="A0A8J3R0B3"/>
<keyword evidence="1" id="KW-0472">Membrane</keyword>
<keyword evidence="1" id="KW-0812">Transmembrane</keyword>
<evidence type="ECO:0000313" key="3">
    <source>
        <dbReference type="Proteomes" id="UP000642748"/>
    </source>
</evidence>
<protein>
    <submittedName>
        <fullName evidence="2">Uncharacterized protein</fullName>
    </submittedName>
</protein>
<name>A0A8J3R0B3_9ACTN</name>
<gene>
    <name evidence="2" type="ORF">Raf01_88160</name>
</gene>
<keyword evidence="1" id="KW-1133">Transmembrane helix</keyword>
<feature type="transmembrane region" description="Helical" evidence="1">
    <location>
        <begin position="101"/>
        <end position="120"/>
    </location>
</feature>
<evidence type="ECO:0000313" key="2">
    <source>
        <dbReference type="EMBL" id="GIH20644.1"/>
    </source>
</evidence>